<dbReference type="AlphaFoldDB" id="A0AA88AFP6"/>
<keyword evidence="3" id="KW-0433">Leucine-rich repeat</keyword>
<keyword evidence="4" id="KW-0677">Repeat</keyword>
<name>A0AA88AFP6_FICCA</name>
<comment type="subcellular location">
    <subcellularLocation>
        <location evidence="1">Cytoplasm</location>
    </subcellularLocation>
</comment>
<evidence type="ECO:0008006" key="8">
    <source>
        <dbReference type="Google" id="ProtNLM"/>
    </source>
</evidence>
<feature type="non-terminal residue" evidence="6">
    <location>
        <position position="1"/>
    </location>
</feature>
<feature type="compositionally biased region" description="Polar residues" evidence="5">
    <location>
        <begin position="556"/>
        <end position="565"/>
    </location>
</feature>
<dbReference type="SMART" id="SM00369">
    <property type="entry name" value="LRR_TYP"/>
    <property type="match status" value="4"/>
</dbReference>
<evidence type="ECO:0000256" key="3">
    <source>
        <dbReference type="ARBA" id="ARBA00022614"/>
    </source>
</evidence>
<comment type="caution">
    <text evidence="6">The sequence shown here is derived from an EMBL/GenBank/DDBJ whole genome shotgun (WGS) entry which is preliminary data.</text>
</comment>
<dbReference type="InterPro" id="IPR003591">
    <property type="entry name" value="Leu-rich_rpt_typical-subtyp"/>
</dbReference>
<dbReference type="EMBL" id="BTGU01000037">
    <property type="protein sequence ID" value="GMN51245.1"/>
    <property type="molecule type" value="Genomic_DNA"/>
</dbReference>
<dbReference type="SUPFAM" id="SSF52058">
    <property type="entry name" value="L domain-like"/>
    <property type="match status" value="1"/>
</dbReference>
<dbReference type="PANTHER" id="PTHR15454">
    <property type="entry name" value="NISCHARIN RELATED"/>
    <property type="match status" value="1"/>
</dbReference>
<sequence length="1056" mass="118167">MAIVTGDRYLEKLVRFVEENAGPLIDGTLVLKLNPVGLHYVQSRLEALSELESLLAGAPVDYLRAYVSDLGDHRALEQLRRILRLLTSLKVVSVLAPPARDPTPLSLLPFGRLRILELRGCDLSTSAAKGLLELRHTLEKIVCHNSTDALRHVFASRIAEIKDSPQWNRLSFVSCACNGMLLMDESLQLLSAVETLDLSRNRFTKVDNLCKCAKLKHLDLGFNQLRTVSSFSKVSCHIVKLVLRNNALTTLHGIENLKSLEDLDVSYNIISNFSELEFLSGLPSLQSLWLEGNPLCCARWYRPQAFSYISNLENFKLDDKEISTREFWKRQFIIASRQKRPASFGFYSPAIYDDTGEGSNNRRRVCCYHRYLSPAALFPVHRKKVTRLASIEGEGESTYLCSDQDSASIDNEVQSRDEIVMSDEDAEIVDLMNKVELMKKERSVLWLREFKEWMDLASENPVEQSKYIGNTFYPRSENLSKTRTSQRHVGESLRYISDSVQASGDESSTNVLESNSSLHSHQYIDLIGLMGVAGGANQGGTGRTDPKEDHVKAPSERSSSLPAQTKSSLADMFANQISFRSISPLTAIDSISESHSSAQPGSPPQYREDILHRRQYLEEEILQLSAESYSVASSDSVTSCSDDDICAFGPMSDIDQLLNEKCSKTIAESHPSLETFEDKYYEKRHRISPVRGNGQSSADPSYSKTADMQNSIDSDRQSCGNDGPKAHDVAIPYVLNEEDELPNKKKGKRKTKRRVVSLLGENNAVGKIETSHKSNGDSDFDETGTEMEQQSRSFDGSGLQEVDEKNCIIPCISRTQGNEDVHRTFLVNGSSRASDDFIEDYFNSNVADSRNQEICRQYMCCHCILEMDSMSTERDVALVLSSKKKFYVLLIGATDDGSGTFLSLLACHRVEDVREVLVGVGLQVVRVSIEKSSTCYLFVTRSIQKSRQLLCILDVSYSHGADDISLRSLEQVQVDLFEKQILGGSKLSIFQYAMVLFLHDKHEEDLWLPRSLFVVGVHLLVCVEDLVKFSSLLVDASSSPYFSLDSCCAISDISEI</sequence>
<dbReference type="InterPro" id="IPR032675">
    <property type="entry name" value="LRR_dom_sf"/>
</dbReference>
<dbReference type="InterPro" id="IPR025875">
    <property type="entry name" value="Leu-rich_rpt_4"/>
</dbReference>
<accession>A0AA88AFP6</accession>
<feature type="region of interest" description="Disordered" evidence="5">
    <location>
        <begin position="535"/>
        <end position="565"/>
    </location>
</feature>
<organism evidence="6 7">
    <name type="scientific">Ficus carica</name>
    <name type="common">Common fig</name>
    <dbReference type="NCBI Taxonomy" id="3494"/>
    <lineage>
        <taxon>Eukaryota</taxon>
        <taxon>Viridiplantae</taxon>
        <taxon>Streptophyta</taxon>
        <taxon>Embryophyta</taxon>
        <taxon>Tracheophyta</taxon>
        <taxon>Spermatophyta</taxon>
        <taxon>Magnoliopsida</taxon>
        <taxon>eudicotyledons</taxon>
        <taxon>Gunneridae</taxon>
        <taxon>Pentapetalae</taxon>
        <taxon>rosids</taxon>
        <taxon>fabids</taxon>
        <taxon>Rosales</taxon>
        <taxon>Moraceae</taxon>
        <taxon>Ficeae</taxon>
        <taxon>Ficus</taxon>
    </lineage>
</organism>
<dbReference type="Gene3D" id="3.80.10.10">
    <property type="entry name" value="Ribonuclease Inhibitor"/>
    <property type="match status" value="1"/>
</dbReference>
<evidence type="ECO:0000256" key="1">
    <source>
        <dbReference type="ARBA" id="ARBA00004496"/>
    </source>
</evidence>
<evidence type="ECO:0000313" key="6">
    <source>
        <dbReference type="EMBL" id="GMN51245.1"/>
    </source>
</evidence>
<dbReference type="PROSITE" id="PS51450">
    <property type="entry name" value="LRR"/>
    <property type="match status" value="2"/>
</dbReference>
<proteinExistence type="predicted"/>
<dbReference type="FunFam" id="3.80.10.10:FF:000502">
    <property type="entry name" value="Predicted protein"/>
    <property type="match status" value="1"/>
</dbReference>
<gene>
    <name evidence="6" type="ORF">TIFTF001_020408</name>
</gene>
<evidence type="ECO:0000256" key="4">
    <source>
        <dbReference type="ARBA" id="ARBA00022737"/>
    </source>
</evidence>
<feature type="region of interest" description="Disordered" evidence="5">
    <location>
        <begin position="768"/>
        <end position="787"/>
    </location>
</feature>
<evidence type="ECO:0000256" key="5">
    <source>
        <dbReference type="SAM" id="MobiDB-lite"/>
    </source>
</evidence>
<evidence type="ECO:0000313" key="7">
    <source>
        <dbReference type="Proteomes" id="UP001187192"/>
    </source>
</evidence>
<dbReference type="Pfam" id="PF12799">
    <property type="entry name" value="LRR_4"/>
    <property type="match status" value="1"/>
</dbReference>
<dbReference type="GO" id="GO:0005737">
    <property type="term" value="C:cytoplasm"/>
    <property type="evidence" value="ECO:0007669"/>
    <property type="project" value="UniProtKB-SubCell"/>
</dbReference>
<dbReference type="PANTHER" id="PTHR15454:SF69">
    <property type="entry name" value="SERINE_THREONINE-PROTEIN KINASE 11-INTERACTING PROTEIN"/>
    <property type="match status" value="1"/>
</dbReference>
<feature type="compositionally biased region" description="Polar residues" evidence="5">
    <location>
        <begin position="693"/>
        <end position="720"/>
    </location>
</feature>
<keyword evidence="2" id="KW-0963">Cytoplasm</keyword>
<dbReference type="SMART" id="SM00365">
    <property type="entry name" value="LRR_SD22"/>
    <property type="match status" value="4"/>
</dbReference>
<feature type="region of interest" description="Disordered" evidence="5">
    <location>
        <begin position="686"/>
        <end position="726"/>
    </location>
</feature>
<keyword evidence="7" id="KW-1185">Reference proteome</keyword>
<dbReference type="Proteomes" id="UP001187192">
    <property type="component" value="Unassembled WGS sequence"/>
</dbReference>
<protein>
    <recommendedName>
        <fullName evidence="8">Outer arm dynein light chain 1 protein</fullName>
    </recommendedName>
</protein>
<dbReference type="FunFam" id="3.80.10.10:FF:000801">
    <property type="entry name" value="Outer arm dynein light chain 1"/>
    <property type="match status" value="1"/>
</dbReference>
<dbReference type="InterPro" id="IPR001611">
    <property type="entry name" value="Leu-rich_rpt"/>
</dbReference>
<reference evidence="6" key="1">
    <citation type="submission" date="2023-07" db="EMBL/GenBank/DDBJ databases">
        <title>draft genome sequence of fig (Ficus carica).</title>
        <authorList>
            <person name="Takahashi T."/>
            <person name="Nishimura K."/>
        </authorList>
    </citation>
    <scope>NUCLEOTIDE SEQUENCE</scope>
</reference>
<feature type="compositionally biased region" description="Basic and acidic residues" evidence="5">
    <location>
        <begin position="544"/>
        <end position="555"/>
    </location>
</feature>
<evidence type="ECO:0000256" key="2">
    <source>
        <dbReference type="ARBA" id="ARBA00022490"/>
    </source>
</evidence>